<accession>A0A1Z2L888</accession>
<feature type="compositionally biased region" description="Basic and acidic residues" evidence="1">
    <location>
        <begin position="11"/>
        <end position="22"/>
    </location>
</feature>
<evidence type="ECO:0000256" key="1">
    <source>
        <dbReference type="SAM" id="MobiDB-lite"/>
    </source>
</evidence>
<feature type="transmembrane region" description="Helical" evidence="2">
    <location>
        <begin position="27"/>
        <end position="47"/>
    </location>
</feature>
<evidence type="ECO:0000313" key="3">
    <source>
        <dbReference type="EMBL" id="ARZ70493.1"/>
    </source>
</evidence>
<evidence type="ECO:0000256" key="2">
    <source>
        <dbReference type="SAM" id="Phobius"/>
    </source>
</evidence>
<organism evidence="3 4">
    <name type="scientific">Streptomyces albireticuli</name>
    <dbReference type="NCBI Taxonomy" id="1940"/>
    <lineage>
        <taxon>Bacteria</taxon>
        <taxon>Bacillati</taxon>
        <taxon>Actinomycetota</taxon>
        <taxon>Actinomycetes</taxon>
        <taxon>Kitasatosporales</taxon>
        <taxon>Streptomycetaceae</taxon>
        <taxon>Streptomyces</taxon>
    </lineage>
</organism>
<keyword evidence="2" id="KW-0812">Transmembrane</keyword>
<dbReference type="RefSeq" id="WP_324614771.1">
    <property type="nucleotide sequence ID" value="NZ_CP021744.1"/>
</dbReference>
<sequence length="539" mass="54038">MSTEGGTPESTPDRTPGREERRRHPRLAVASVAAAVLLAGGGGAYWASTAADGKGGKDASGAPGREGSPPPLALDGYHRGGPAQGIAVGEPDPHGVRYRTGGKLPSGPRSAAVRLPADSVTREAVAALAKALSVPGAPRLEQGVWRVGGGPGASEPTLQVSGKGPGNWSFAKYGTPGGPGCAQPDGGADKGRDKGLSEGLGPDPAAASVSCPQFRGGQGAEGNGGAPDGPGGEVGPVPEEKAKSVAAPVLKALGQQNAKVKADELHGAVRAVVADPVVDGAATYGWQTRLEVGADGQLVGGGGQLQTPPKGAEYPLISADEALAQLNKGTSGTSAGVSVGGCATAVPHGGDGQAPCPGKERPAAEPSVVTGASYALASHYVRGRQALVPSWVFQVRVHKALDRADKSDEGVTVPVVQPAVDPKFLVRPDGPSGSPSEPPATGTPKSTPAQVTSYSLDGKDGRRLVLRFWGGACSDYAASAEQSGAAVTVKVVGTEKRPGAQCVLMAKDLSETVTLDEPLGDRKVVDATTGEPVPEKQQK</sequence>
<evidence type="ECO:0000313" key="4">
    <source>
        <dbReference type="Proteomes" id="UP000195755"/>
    </source>
</evidence>
<feature type="compositionally biased region" description="Gly residues" evidence="1">
    <location>
        <begin position="216"/>
        <end position="234"/>
    </location>
</feature>
<evidence type="ECO:0008006" key="5">
    <source>
        <dbReference type="Google" id="ProtNLM"/>
    </source>
</evidence>
<feature type="compositionally biased region" description="Basic and acidic residues" evidence="1">
    <location>
        <begin position="187"/>
        <end position="196"/>
    </location>
</feature>
<feature type="compositionally biased region" description="Polar residues" evidence="1">
    <location>
        <begin position="445"/>
        <end position="455"/>
    </location>
</feature>
<protein>
    <recommendedName>
        <fullName evidence="5">Large membrane protein</fullName>
    </recommendedName>
</protein>
<feature type="region of interest" description="Disordered" evidence="1">
    <location>
        <begin position="47"/>
        <end position="111"/>
    </location>
</feature>
<gene>
    <name evidence="3" type="ORF">SMD11_4900</name>
</gene>
<feature type="region of interest" description="Disordered" evidence="1">
    <location>
        <begin position="422"/>
        <end position="455"/>
    </location>
</feature>
<dbReference type="AlphaFoldDB" id="A0A1Z2L888"/>
<dbReference type="KEGG" id="salj:SMD11_4900"/>
<feature type="compositionally biased region" description="Polar residues" evidence="1">
    <location>
        <begin position="1"/>
        <end position="10"/>
    </location>
</feature>
<name>A0A1Z2L888_9ACTN</name>
<proteinExistence type="predicted"/>
<keyword evidence="2" id="KW-0472">Membrane</keyword>
<dbReference type="EMBL" id="CP021744">
    <property type="protein sequence ID" value="ARZ70493.1"/>
    <property type="molecule type" value="Genomic_DNA"/>
</dbReference>
<dbReference type="Proteomes" id="UP000195755">
    <property type="component" value="Chromosome"/>
</dbReference>
<feature type="region of interest" description="Disordered" evidence="1">
    <location>
        <begin position="520"/>
        <end position="539"/>
    </location>
</feature>
<feature type="compositionally biased region" description="Low complexity" evidence="1">
    <location>
        <begin position="428"/>
        <end position="444"/>
    </location>
</feature>
<reference evidence="3 4" key="1">
    <citation type="submission" date="2017-06" db="EMBL/GenBank/DDBJ databases">
        <title>Streptomyces albireticuli Genome sequencing and assembly.</title>
        <authorList>
            <person name="Wang Y."/>
            <person name="Du B."/>
            <person name="Ding Y."/>
            <person name="Liu H."/>
            <person name="Hou Q."/>
            <person name="Liu K."/>
            <person name="Yao L."/>
            <person name="Wang C."/>
        </authorList>
    </citation>
    <scope>NUCLEOTIDE SEQUENCE [LARGE SCALE GENOMIC DNA]</scope>
    <source>
        <strain evidence="3 4">MDJK11</strain>
    </source>
</reference>
<feature type="region of interest" description="Disordered" evidence="1">
    <location>
        <begin position="1"/>
        <end position="27"/>
    </location>
</feature>
<keyword evidence="2" id="KW-1133">Transmembrane helix</keyword>
<feature type="region of interest" description="Disordered" evidence="1">
    <location>
        <begin position="147"/>
        <end position="238"/>
    </location>
</feature>